<evidence type="ECO:0008006" key="4">
    <source>
        <dbReference type="Google" id="ProtNLM"/>
    </source>
</evidence>
<proteinExistence type="predicted"/>
<feature type="signal peptide" evidence="1">
    <location>
        <begin position="1"/>
        <end position="23"/>
    </location>
</feature>
<name>A0A7X4KQ99_9BURK</name>
<evidence type="ECO:0000313" key="3">
    <source>
        <dbReference type="Proteomes" id="UP000450676"/>
    </source>
</evidence>
<accession>A0A7X4KQ99</accession>
<protein>
    <recommendedName>
        <fullName evidence="4">Transmembrane protein</fullName>
    </recommendedName>
</protein>
<dbReference type="EMBL" id="WWCU01000053">
    <property type="protein sequence ID" value="MYN11037.1"/>
    <property type="molecule type" value="Genomic_DNA"/>
</dbReference>
<dbReference type="PROSITE" id="PS51257">
    <property type="entry name" value="PROKAR_LIPOPROTEIN"/>
    <property type="match status" value="1"/>
</dbReference>
<gene>
    <name evidence="2" type="ORF">GTP77_27340</name>
</gene>
<evidence type="ECO:0000313" key="2">
    <source>
        <dbReference type="EMBL" id="MYN11037.1"/>
    </source>
</evidence>
<comment type="caution">
    <text evidence="2">The sequence shown here is derived from an EMBL/GenBank/DDBJ whole genome shotgun (WGS) entry which is preliminary data.</text>
</comment>
<sequence length="178" mass="18878">MDTKITTAVRAALGAALACAALAACSPKFDWRDFRSTEAPYAVLFPAKPATHTRSINLGGATVNMQMAAAEVDGVTFAVGAAEMADAAQAQAAVAAMKTAMVANINGTITTEKLAAKQGQQPQAIEVDAKGSRNGEALRMVGRFIASDKRVYQLIVVGRDKHMLNDEIEMFMRSFKPN</sequence>
<dbReference type="AlphaFoldDB" id="A0A7X4KQ99"/>
<dbReference type="RefSeq" id="WP_161075315.1">
    <property type="nucleotide sequence ID" value="NZ_CP086370.1"/>
</dbReference>
<dbReference type="Proteomes" id="UP000450676">
    <property type="component" value="Unassembled WGS sequence"/>
</dbReference>
<feature type="chain" id="PRO_5030726334" description="Transmembrane protein" evidence="1">
    <location>
        <begin position="24"/>
        <end position="178"/>
    </location>
</feature>
<organism evidence="2 3">
    <name type="scientific">Pseudoduganella aquatica</name>
    <dbReference type="NCBI Taxonomy" id="2660641"/>
    <lineage>
        <taxon>Bacteria</taxon>
        <taxon>Pseudomonadati</taxon>
        <taxon>Pseudomonadota</taxon>
        <taxon>Betaproteobacteria</taxon>
        <taxon>Burkholderiales</taxon>
        <taxon>Oxalobacteraceae</taxon>
        <taxon>Telluria group</taxon>
        <taxon>Pseudoduganella</taxon>
    </lineage>
</organism>
<keyword evidence="3" id="KW-1185">Reference proteome</keyword>
<keyword evidence="1" id="KW-0732">Signal</keyword>
<evidence type="ECO:0000256" key="1">
    <source>
        <dbReference type="SAM" id="SignalP"/>
    </source>
</evidence>
<reference evidence="2 3" key="1">
    <citation type="submission" date="2019-12" db="EMBL/GenBank/DDBJ databases">
        <title>Novel species isolated from a subtropical stream in China.</title>
        <authorList>
            <person name="Lu H."/>
        </authorList>
    </citation>
    <scope>NUCLEOTIDE SEQUENCE [LARGE SCALE GENOMIC DNA]</scope>
    <source>
        <strain evidence="2 3">FT127W</strain>
    </source>
</reference>